<accession>A0A1I1LRK5</accession>
<reference evidence="2 3" key="1">
    <citation type="submission" date="2016-10" db="EMBL/GenBank/DDBJ databases">
        <authorList>
            <person name="de Groot N.N."/>
        </authorList>
    </citation>
    <scope>NUCLEOTIDE SEQUENCE [LARGE SCALE GENOMIC DNA]</scope>
    <source>
        <strain evidence="2 3">DSM 26130</strain>
    </source>
</reference>
<dbReference type="RefSeq" id="WP_245776541.1">
    <property type="nucleotide sequence ID" value="NZ_FOLQ01000002.1"/>
</dbReference>
<gene>
    <name evidence="2" type="ORF">SAMN05216167_102231</name>
</gene>
<evidence type="ECO:0000313" key="2">
    <source>
        <dbReference type="EMBL" id="SFC72070.1"/>
    </source>
</evidence>
<dbReference type="AlphaFoldDB" id="A0A1I1LRK5"/>
<proteinExistence type="predicted"/>
<keyword evidence="1" id="KW-0472">Membrane</keyword>
<dbReference type="Proteomes" id="UP000198598">
    <property type="component" value="Unassembled WGS sequence"/>
</dbReference>
<feature type="transmembrane region" description="Helical" evidence="1">
    <location>
        <begin position="53"/>
        <end position="74"/>
    </location>
</feature>
<feature type="transmembrane region" description="Helical" evidence="1">
    <location>
        <begin position="23"/>
        <end position="41"/>
    </location>
</feature>
<evidence type="ECO:0008006" key="4">
    <source>
        <dbReference type="Google" id="ProtNLM"/>
    </source>
</evidence>
<keyword evidence="1" id="KW-0812">Transmembrane</keyword>
<feature type="transmembrane region" description="Helical" evidence="1">
    <location>
        <begin position="86"/>
        <end position="108"/>
    </location>
</feature>
<name>A0A1I1LRK5_9BACT</name>
<organism evidence="2 3">
    <name type="scientific">Spirosoma endophyticum</name>
    <dbReference type="NCBI Taxonomy" id="662367"/>
    <lineage>
        <taxon>Bacteria</taxon>
        <taxon>Pseudomonadati</taxon>
        <taxon>Bacteroidota</taxon>
        <taxon>Cytophagia</taxon>
        <taxon>Cytophagales</taxon>
        <taxon>Cytophagaceae</taxon>
        <taxon>Spirosoma</taxon>
    </lineage>
</organism>
<dbReference type="STRING" id="662367.SAMN05216167_102231"/>
<protein>
    <recommendedName>
        <fullName evidence="4">Potassium transporter KefB</fullName>
    </recommendedName>
</protein>
<keyword evidence="3" id="KW-1185">Reference proteome</keyword>
<dbReference type="EMBL" id="FOLQ01000002">
    <property type="protein sequence ID" value="SFC72070.1"/>
    <property type="molecule type" value="Genomic_DNA"/>
</dbReference>
<evidence type="ECO:0000313" key="3">
    <source>
        <dbReference type="Proteomes" id="UP000198598"/>
    </source>
</evidence>
<evidence type="ECO:0000256" key="1">
    <source>
        <dbReference type="SAM" id="Phobius"/>
    </source>
</evidence>
<keyword evidence="1" id="KW-1133">Transmembrane helix</keyword>
<sequence length="114" mass="12280">MTMTQSNKLTTPPIHPASPGKRMAIGAGIGLILISLFLLSVREPNPGWGKLWMIRPLLIVPLAGAIGGLCTYFISHFQKQFGINKAIAIIVSVLVCLIGLWIGFVLGLDGTLWN</sequence>